<dbReference type="Pfam" id="PF01189">
    <property type="entry name" value="Methyltr_RsmB-F"/>
    <property type="match status" value="1"/>
</dbReference>
<comment type="caution">
    <text evidence="5">Lacks conserved residue(s) required for the propagation of feature annotation.</text>
</comment>
<organism evidence="7 8">
    <name type="scientific">Novosphingobium tardum</name>
    <dbReference type="NCBI Taxonomy" id="1538021"/>
    <lineage>
        <taxon>Bacteria</taxon>
        <taxon>Pseudomonadati</taxon>
        <taxon>Pseudomonadota</taxon>
        <taxon>Alphaproteobacteria</taxon>
        <taxon>Sphingomonadales</taxon>
        <taxon>Sphingomonadaceae</taxon>
        <taxon>Novosphingobium</taxon>
    </lineage>
</organism>
<feature type="domain" description="SAM-dependent MTase RsmB/NOP-type" evidence="6">
    <location>
        <begin position="102"/>
        <end position="393"/>
    </location>
</feature>
<dbReference type="SUPFAM" id="SSF53335">
    <property type="entry name" value="S-adenosyl-L-methionine-dependent methyltransferases"/>
    <property type="match status" value="1"/>
</dbReference>
<evidence type="ECO:0000256" key="5">
    <source>
        <dbReference type="PROSITE-ProRule" id="PRU01023"/>
    </source>
</evidence>
<dbReference type="GO" id="GO:0032259">
    <property type="term" value="P:methylation"/>
    <property type="evidence" value="ECO:0007669"/>
    <property type="project" value="UniProtKB-KW"/>
</dbReference>
<dbReference type="InterPro" id="IPR049560">
    <property type="entry name" value="MeTrfase_RsmB-F_NOP2_cat"/>
</dbReference>
<keyword evidence="2 5" id="KW-0808">Transferase</keyword>
<accession>A0ABV8RQ89</accession>
<protein>
    <submittedName>
        <fullName evidence="7">RsmB/NOP family class I SAM-dependent RNA methyltransferase</fullName>
        <ecNumber evidence="7">2.1.1.-</ecNumber>
    </submittedName>
</protein>
<proteinExistence type="inferred from homology"/>
<keyword evidence="4 5" id="KW-0694">RNA-binding</keyword>
<sequence length="393" mass="42087">MTPAARVQGAIELLDAIIDAARRGGASADRIAHEWFKSRRFAGSGDRRAIRDLAWRAIRASGEVPPSGRAALLLLAKDDEALVPLFDGSTHGPAPVDPDEPVARSGLAPAWLVKQMRASDLDWDEIGALLERAPLDLRANRLKTTREALAESLETPSEPTAARDGLRLLTAANVDRWPQFEQGLFEVQDTGSQLACEALGASPGESVIDLCAGAGGKTLALAAAMDNRGTLLACDTDRTRLQRIPPRAERAGAAIETRLLNPGQEAAMLADWAVRADAVLIDAPCSGTGTWRRNPETRWRLTPRILESTAVVQAALLDIAAGLVRPGGRICYVVCSLLDREGADQAAAFLARNPQWRAADVVMPLGTPRGTGRRLTPLHDGTDGFFVACLERL</sequence>
<comment type="similarity">
    <text evidence="5">Belongs to the class I-like SAM-binding methyltransferase superfamily. RsmB/NOP family.</text>
</comment>
<dbReference type="GO" id="GO:0008168">
    <property type="term" value="F:methyltransferase activity"/>
    <property type="evidence" value="ECO:0007669"/>
    <property type="project" value="UniProtKB-KW"/>
</dbReference>
<dbReference type="InterPro" id="IPR001678">
    <property type="entry name" value="MeTrfase_RsmB-F_NOP2_dom"/>
</dbReference>
<evidence type="ECO:0000256" key="3">
    <source>
        <dbReference type="ARBA" id="ARBA00022691"/>
    </source>
</evidence>
<dbReference type="EMBL" id="JBHSDR010000006">
    <property type="protein sequence ID" value="MFC4295437.1"/>
    <property type="molecule type" value="Genomic_DNA"/>
</dbReference>
<dbReference type="Proteomes" id="UP001595828">
    <property type="component" value="Unassembled WGS sequence"/>
</dbReference>
<feature type="active site" description="Nucleophile" evidence="5">
    <location>
        <position position="335"/>
    </location>
</feature>
<keyword evidence="1 5" id="KW-0489">Methyltransferase</keyword>
<dbReference type="RefSeq" id="WP_379538912.1">
    <property type="nucleotide sequence ID" value="NZ_JBHSDR010000006.1"/>
</dbReference>
<evidence type="ECO:0000256" key="2">
    <source>
        <dbReference type="ARBA" id="ARBA00022679"/>
    </source>
</evidence>
<dbReference type="PANTHER" id="PTHR22807:SF53">
    <property type="entry name" value="RIBOSOMAL RNA SMALL SUBUNIT METHYLTRANSFERASE B-RELATED"/>
    <property type="match status" value="1"/>
</dbReference>
<evidence type="ECO:0000256" key="1">
    <source>
        <dbReference type="ARBA" id="ARBA00022603"/>
    </source>
</evidence>
<keyword evidence="3 5" id="KW-0949">S-adenosyl-L-methionine</keyword>
<keyword evidence="8" id="KW-1185">Reference proteome</keyword>
<dbReference type="InterPro" id="IPR023267">
    <property type="entry name" value="RCMT"/>
</dbReference>
<comment type="caution">
    <text evidence="7">The sequence shown here is derived from an EMBL/GenBank/DDBJ whole genome shotgun (WGS) entry which is preliminary data.</text>
</comment>
<evidence type="ECO:0000256" key="4">
    <source>
        <dbReference type="ARBA" id="ARBA00022884"/>
    </source>
</evidence>
<name>A0ABV8RQ89_9SPHN</name>
<dbReference type="EC" id="2.1.1.-" evidence="7"/>
<evidence type="ECO:0000313" key="7">
    <source>
        <dbReference type="EMBL" id="MFC4295437.1"/>
    </source>
</evidence>
<evidence type="ECO:0000259" key="6">
    <source>
        <dbReference type="PROSITE" id="PS51686"/>
    </source>
</evidence>
<dbReference type="PROSITE" id="PS51686">
    <property type="entry name" value="SAM_MT_RSMB_NOP"/>
    <property type="match status" value="1"/>
</dbReference>
<evidence type="ECO:0000313" key="8">
    <source>
        <dbReference type="Proteomes" id="UP001595828"/>
    </source>
</evidence>
<reference evidence="8" key="1">
    <citation type="journal article" date="2019" name="Int. J. Syst. Evol. Microbiol.">
        <title>The Global Catalogue of Microorganisms (GCM) 10K type strain sequencing project: providing services to taxonomists for standard genome sequencing and annotation.</title>
        <authorList>
            <consortium name="The Broad Institute Genomics Platform"/>
            <consortium name="The Broad Institute Genome Sequencing Center for Infectious Disease"/>
            <person name="Wu L."/>
            <person name="Ma J."/>
        </authorList>
    </citation>
    <scope>NUCLEOTIDE SEQUENCE [LARGE SCALE GENOMIC DNA]</scope>
    <source>
        <strain evidence="8">CGMCC 1.12989</strain>
    </source>
</reference>
<feature type="binding site" evidence="5">
    <location>
        <position position="235"/>
    </location>
    <ligand>
        <name>S-adenosyl-L-methionine</name>
        <dbReference type="ChEBI" id="CHEBI:59789"/>
    </ligand>
</feature>
<dbReference type="PANTHER" id="PTHR22807">
    <property type="entry name" value="NOP2 YEAST -RELATED NOL1/NOP2/FMU SUN DOMAIN-CONTAINING"/>
    <property type="match status" value="1"/>
</dbReference>
<dbReference type="InterPro" id="IPR029063">
    <property type="entry name" value="SAM-dependent_MTases_sf"/>
</dbReference>
<dbReference type="PRINTS" id="PR02008">
    <property type="entry name" value="RCMTFAMILY"/>
</dbReference>
<dbReference type="Gene3D" id="3.40.50.150">
    <property type="entry name" value="Vaccinia Virus protein VP39"/>
    <property type="match status" value="1"/>
</dbReference>
<gene>
    <name evidence="7" type="ORF">ACFO0A_10265</name>
</gene>
<feature type="binding site" evidence="5">
    <location>
        <position position="282"/>
    </location>
    <ligand>
        <name>S-adenosyl-L-methionine</name>
        <dbReference type="ChEBI" id="CHEBI:59789"/>
    </ligand>
</feature>